<evidence type="ECO:0000259" key="1">
    <source>
        <dbReference type="Pfam" id="PF22936"/>
    </source>
</evidence>
<reference evidence="2 3" key="1">
    <citation type="submission" date="2018-08" db="EMBL/GenBank/DDBJ databases">
        <title>Genomic investigation of the strawberry pathogen Phytophthora fragariae indicates pathogenicity is determined by transcriptional variation in three key races.</title>
        <authorList>
            <person name="Adams T.M."/>
            <person name="Armitage A.D."/>
            <person name="Sobczyk M.K."/>
            <person name="Bates H.J."/>
            <person name="Dunwell J.M."/>
            <person name="Nellist C.F."/>
            <person name="Harrison R.J."/>
        </authorList>
    </citation>
    <scope>NUCLEOTIDE SEQUENCE [LARGE SCALE GENOMIC DNA]</scope>
    <source>
        <strain evidence="2 3">SCRP333</strain>
    </source>
</reference>
<proteinExistence type="predicted"/>
<name>A0A6A4EYM1_9STRA</name>
<dbReference type="AlphaFoldDB" id="A0A6A4EYM1"/>
<feature type="domain" description="Retrovirus-related Pol polyprotein from transposon TNT 1-94-like beta-barrel" evidence="1">
    <location>
        <begin position="48"/>
        <end position="115"/>
    </location>
</feature>
<dbReference type="Pfam" id="PF22936">
    <property type="entry name" value="Pol_BBD"/>
    <property type="match status" value="1"/>
</dbReference>
<evidence type="ECO:0000313" key="2">
    <source>
        <dbReference type="EMBL" id="KAE9329593.1"/>
    </source>
</evidence>
<organism evidence="2 3">
    <name type="scientific">Phytophthora rubi</name>
    <dbReference type="NCBI Taxonomy" id="129364"/>
    <lineage>
        <taxon>Eukaryota</taxon>
        <taxon>Sar</taxon>
        <taxon>Stramenopiles</taxon>
        <taxon>Oomycota</taxon>
        <taxon>Peronosporomycetes</taxon>
        <taxon>Peronosporales</taxon>
        <taxon>Peronosporaceae</taxon>
        <taxon>Phytophthora</taxon>
    </lineage>
</organism>
<comment type="caution">
    <text evidence="2">The sequence shown here is derived from an EMBL/GenBank/DDBJ whole genome shotgun (WGS) entry which is preliminary data.</text>
</comment>
<dbReference type="InterPro" id="IPR054722">
    <property type="entry name" value="PolX-like_BBD"/>
</dbReference>
<keyword evidence="3" id="KW-1185">Reference proteome</keyword>
<gene>
    <name evidence="2" type="ORF">PR003_g15522</name>
</gene>
<sequence>MTALFEAVVVEMQSQSSAAVAANASALAKPEMALVSATSTLNTNKLTWVVDTGAASHMCKATDLFVRLESIELRMEPVVNSLRILEKVCELLSKTTNIVKYVPRVIHNLFSVVNTSVNAGFGTVINKRECTLETDMYYLPPPPGGGVDL</sequence>
<dbReference type="EMBL" id="QXFT01001080">
    <property type="protein sequence ID" value="KAE9329593.1"/>
    <property type="molecule type" value="Genomic_DNA"/>
</dbReference>
<evidence type="ECO:0000313" key="3">
    <source>
        <dbReference type="Proteomes" id="UP000434957"/>
    </source>
</evidence>
<dbReference type="Proteomes" id="UP000434957">
    <property type="component" value="Unassembled WGS sequence"/>
</dbReference>
<accession>A0A6A4EYM1</accession>
<protein>
    <recommendedName>
        <fullName evidence="1">Retrovirus-related Pol polyprotein from transposon TNT 1-94-like beta-barrel domain-containing protein</fullName>
    </recommendedName>
</protein>